<dbReference type="PANTHER" id="PTHR30146:SF150">
    <property type="entry name" value="ARABINOSE METABOLISM TRANSCRIPTIONAL REPRESSOR"/>
    <property type="match status" value="1"/>
</dbReference>
<evidence type="ECO:0000313" key="6">
    <source>
        <dbReference type="Proteomes" id="UP000886893"/>
    </source>
</evidence>
<dbReference type="Proteomes" id="UP000886893">
    <property type="component" value="Unassembled WGS sequence"/>
</dbReference>
<evidence type="ECO:0000256" key="2">
    <source>
        <dbReference type="ARBA" id="ARBA00023125"/>
    </source>
</evidence>
<dbReference type="InterPro" id="IPR028082">
    <property type="entry name" value="Peripla_BP_I"/>
</dbReference>
<proteinExistence type="predicted"/>
<dbReference type="Pfam" id="PF13377">
    <property type="entry name" value="Peripla_BP_3"/>
    <property type="match status" value="1"/>
</dbReference>
<dbReference type="PROSITE" id="PS50932">
    <property type="entry name" value="HTH_LACI_2"/>
    <property type="match status" value="1"/>
</dbReference>
<feature type="domain" description="HTH lacI-type" evidence="4">
    <location>
        <begin position="8"/>
        <end position="62"/>
    </location>
</feature>
<accession>A0A9D1KA58</accession>
<dbReference type="SMART" id="SM00354">
    <property type="entry name" value="HTH_LACI"/>
    <property type="match status" value="1"/>
</dbReference>
<dbReference type="Gene3D" id="3.40.50.2300">
    <property type="match status" value="2"/>
</dbReference>
<evidence type="ECO:0000259" key="4">
    <source>
        <dbReference type="PROSITE" id="PS50932"/>
    </source>
</evidence>
<dbReference type="InterPro" id="IPR010982">
    <property type="entry name" value="Lambda_DNA-bd_dom_sf"/>
</dbReference>
<dbReference type="InterPro" id="IPR000843">
    <property type="entry name" value="HTH_LacI"/>
</dbReference>
<dbReference type="CDD" id="cd01392">
    <property type="entry name" value="HTH_LacI"/>
    <property type="match status" value="1"/>
</dbReference>
<dbReference type="AlphaFoldDB" id="A0A9D1KA58"/>
<sequence>MAQEKKQATIYDVAYRAHTSLATASRVINGKDNVAEPTRQKVLKAIKELNYKPNAMAKGLAMQKNTNVAIIVPEINYTYISHVVAGLMDCAKKYGYDCLIFTTENRADVNKVLNKVLSLRVNGVIVFNDYLDEKDVGVLTDFEIPTVTIGLDLKTKSSVTWHYKNQIKEIVDNCLNNKHKEVFFLKVKNSGKMEQRLLNAVIETYHEHQKEFKNIIEVPDSYKETYPIMHRHFLKHKQGFYIALRDSIAIAALNAAMDLKKDVPNDVEIMAMIGTKYSELTRPKLSSFDIDMRGLGYESMEVLTKLIQSDKKIISKKLPFAFIQRGTTK</sequence>
<name>A0A9D1KA58_9FIRM</name>
<dbReference type="SUPFAM" id="SSF47413">
    <property type="entry name" value="lambda repressor-like DNA-binding domains"/>
    <property type="match status" value="1"/>
</dbReference>
<dbReference type="GO" id="GO:0000976">
    <property type="term" value="F:transcription cis-regulatory region binding"/>
    <property type="evidence" value="ECO:0007669"/>
    <property type="project" value="TreeGrafter"/>
</dbReference>
<reference evidence="5" key="1">
    <citation type="submission" date="2020-10" db="EMBL/GenBank/DDBJ databases">
        <authorList>
            <person name="Gilroy R."/>
        </authorList>
    </citation>
    <scope>NUCLEOTIDE SEQUENCE</scope>
    <source>
        <strain evidence="5">14508</strain>
    </source>
</reference>
<evidence type="ECO:0000256" key="1">
    <source>
        <dbReference type="ARBA" id="ARBA00023015"/>
    </source>
</evidence>
<dbReference type="InterPro" id="IPR046335">
    <property type="entry name" value="LacI/GalR-like_sensor"/>
</dbReference>
<keyword evidence="3" id="KW-0804">Transcription</keyword>
<reference evidence="5" key="2">
    <citation type="journal article" date="2021" name="PeerJ">
        <title>Extensive microbial diversity within the chicken gut microbiome revealed by metagenomics and culture.</title>
        <authorList>
            <person name="Gilroy R."/>
            <person name="Ravi A."/>
            <person name="Getino M."/>
            <person name="Pursley I."/>
            <person name="Horton D.L."/>
            <person name="Alikhan N.F."/>
            <person name="Baker D."/>
            <person name="Gharbi K."/>
            <person name="Hall N."/>
            <person name="Watson M."/>
            <person name="Adriaenssens E.M."/>
            <person name="Foster-Nyarko E."/>
            <person name="Jarju S."/>
            <person name="Secka A."/>
            <person name="Antonio M."/>
            <person name="Oren A."/>
            <person name="Chaudhuri R.R."/>
            <person name="La Ragione R."/>
            <person name="Hildebrand F."/>
            <person name="Pallen M.J."/>
        </authorList>
    </citation>
    <scope>NUCLEOTIDE SEQUENCE</scope>
    <source>
        <strain evidence="5">14508</strain>
    </source>
</reference>
<keyword evidence="1" id="KW-0805">Transcription regulation</keyword>
<dbReference type="PANTHER" id="PTHR30146">
    <property type="entry name" value="LACI-RELATED TRANSCRIPTIONAL REPRESSOR"/>
    <property type="match status" value="1"/>
</dbReference>
<dbReference type="GO" id="GO:0003700">
    <property type="term" value="F:DNA-binding transcription factor activity"/>
    <property type="evidence" value="ECO:0007669"/>
    <property type="project" value="TreeGrafter"/>
</dbReference>
<evidence type="ECO:0000313" key="5">
    <source>
        <dbReference type="EMBL" id="HIT16870.1"/>
    </source>
</evidence>
<gene>
    <name evidence="5" type="ORF">IAD04_00605</name>
</gene>
<organism evidence="5 6">
    <name type="scientific">Candidatus Caccosoma faecigallinarum</name>
    <dbReference type="NCBI Taxonomy" id="2840720"/>
    <lineage>
        <taxon>Bacteria</taxon>
        <taxon>Bacillati</taxon>
        <taxon>Bacillota</taxon>
        <taxon>Bacillota incertae sedis</taxon>
        <taxon>Candidatus Caccosoma</taxon>
    </lineage>
</organism>
<comment type="caution">
    <text evidence="5">The sequence shown here is derived from an EMBL/GenBank/DDBJ whole genome shotgun (WGS) entry which is preliminary data.</text>
</comment>
<protein>
    <submittedName>
        <fullName evidence="5">LacI family DNA-binding transcriptional regulator</fullName>
    </submittedName>
</protein>
<dbReference type="Pfam" id="PF00356">
    <property type="entry name" value="LacI"/>
    <property type="match status" value="1"/>
</dbReference>
<dbReference type="Gene3D" id="1.10.260.40">
    <property type="entry name" value="lambda repressor-like DNA-binding domains"/>
    <property type="match status" value="1"/>
</dbReference>
<dbReference type="EMBL" id="DVKI01000017">
    <property type="protein sequence ID" value="HIT16870.1"/>
    <property type="molecule type" value="Genomic_DNA"/>
</dbReference>
<keyword evidence="2 5" id="KW-0238">DNA-binding</keyword>
<evidence type="ECO:0000256" key="3">
    <source>
        <dbReference type="ARBA" id="ARBA00023163"/>
    </source>
</evidence>
<dbReference type="SUPFAM" id="SSF53822">
    <property type="entry name" value="Periplasmic binding protein-like I"/>
    <property type="match status" value="1"/>
</dbReference>